<proteinExistence type="predicted"/>
<comment type="caution">
    <text evidence="2">The sequence shown here is derived from an EMBL/GenBank/DDBJ whole genome shotgun (WGS) entry which is preliminary data.</text>
</comment>
<name>A0AAN5I7Z4_9BILA</name>
<evidence type="ECO:0000256" key="1">
    <source>
        <dbReference type="SAM" id="MobiDB-lite"/>
    </source>
</evidence>
<gene>
    <name evidence="2" type="ORF">PMAYCL1PPCAC_26113</name>
</gene>
<protein>
    <submittedName>
        <fullName evidence="2">Uncharacterized protein</fullName>
    </submittedName>
</protein>
<reference evidence="3" key="1">
    <citation type="submission" date="2022-10" db="EMBL/GenBank/DDBJ databases">
        <title>Genome assembly of Pristionchus species.</title>
        <authorList>
            <person name="Yoshida K."/>
            <person name="Sommer R.J."/>
        </authorList>
    </citation>
    <scope>NUCLEOTIDE SEQUENCE [LARGE SCALE GENOMIC DNA]</scope>
    <source>
        <strain evidence="3">RS5460</strain>
    </source>
</reference>
<feature type="region of interest" description="Disordered" evidence="1">
    <location>
        <begin position="1"/>
        <end position="21"/>
    </location>
</feature>
<evidence type="ECO:0000313" key="3">
    <source>
        <dbReference type="Proteomes" id="UP001328107"/>
    </source>
</evidence>
<sequence>MRLDEGDESVGRGVVGGHGRGSRQLRLDHLSELLAQLNSPLIVAVDIPADSLHEDLVFVACDESAESERIHEGKHDRGGRAVALEHLVRGDLLGNVLLPHCLNVLAGHQSLSLSEEIGQKNLVVETISDRVERLGGSDEIGRNETSALVYQLVECVLAVRARLAPHDRARRVVDTSARSRDELAVALHVSLLEVGSEAMEIPAKGQKSVRLRSVHIAVENAQHSHDHRNILLEGRLLEVSIDQIRASQKLLEVVEANVDGDREADGRPEGVTATNPIPELEHVGGVDAELGGLGDVGGEGDEVLRHVGGRGSLGEEPLLGCLCIRDRLLSRERFRRNDEESCLRRETRGHLNDVCSIDVADEVDLGADLVVAQGLSHHQRTQIRSSDADVDDISDLLASVASPGARDDRSAELLHVSQHAVDIGHHILSLHENGRVSAVAKRDVKHSTVLGEVDLLAAEHRSAHLLDTTRANHFDEQVEGLLRDAVLREVEEHRARGSGKSAAQLLETGGILGELVLHLQLRLLVGLDVRDQTLEGGVSGEGHLRGGRGEI</sequence>
<accession>A0AAN5I7Z4</accession>
<feature type="non-terminal residue" evidence="2">
    <location>
        <position position="551"/>
    </location>
</feature>
<dbReference type="Proteomes" id="UP001328107">
    <property type="component" value="Unassembled WGS sequence"/>
</dbReference>
<keyword evidence="3" id="KW-1185">Reference proteome</keyword>
<evidence type="ECO:0000313" key="2">
    <source>
        <dbReference type="EMBL" id="GMR55918.1"/>
    </source>
</evidence>
<dbReference type="EMBL" id="BTRK01000005">
    <property type="protein sequence ID" value="GMR55918.1"/>
    <property type="molecule type" value="Genomic_DNA"/>
</dbReference>
<dbReference type="AlphaFoldDB" id="A0AAN5I7Z4"/>
<organism evidence="2 3">
    <name type="scientific">Pristionchus mayeri</name>
    <dbReference type="NCBI Taxonomy" id="1317129"/>
    <lineage>
        <taxon>Eukaryota</taxon>
        <taxon>Metazoa</taxon>
        <taxon>Ecdysozoa</taxon>
        <taxon>Nematoda</taxon>
        <taxon>Chromadorea</taxon>
        <taxon>Rhabditida</taxon>
        <taxon>Rhabditina</taxon>
        <taxon>Diplogasteromorpha</taxon>
        <taxon>Diplogasteroidea</taxon>
        <taxon>Neodiplogasteridae</taxon>
        <taxon>Pristionchus</taxon>
    </lineage>
</organism>